<keyword evidence="3" id="KW-1185">Reference proteome</keyword>
<feature type="compositionally biased region" description="Polar residues" evidence="1">
    <location>
        <begin position="270"/>
        <end position="293"/>
    </location>
</feature>
<feature type="compositionally biased region" description="Polar residues" evidence="1">
    <location>
        <begin position="30"/>
        <end position="47"/>
    </location>
</feature>
<feature type="compositionally biased region" description="Polar residues" evidence="1">
    <location>
        <begin position="71"/>
        <end position="92"/>
    </location>
</feature>
<accession>A0ABR4PWL4</accession>
<feature type="compositionally biased region" description="Polar residues" evidence="1">
    <location>
        <begin position="347"/>
        <end position="370"/>
    </location>
</feature>
<dbReference type="Proteomes" id="UP001629113">
    <property type="component" value="Unassembled WGS sequence"/>
</dbReference>
<gene>
    <name evidence="2" type="ORF">PVAG01_01266</name>
</gene>
<dbReference type="EMBL" id="JBFCZG010000001">
    <property type="protein sequence ID" value="KAL3427757.1"/>
    <property type="molecule type" value="Genomic_DNA"/>
</dbReference>
<proteinExistence type="predicted"/>
<feature type="region of interest" description="Disordered" evidence="1">
    <location>
        <begin position="318"/>
        <end position="396"/>
    </location>
</feature>
<name>A0ABR4PWL4_9HELO</name>
<feature type="region of interest" description="Disordered" evidence="1">
    <location>
        <begin position="1"/>
        <end position="92"/>
    </location>
</feature>
<comment type="caution">
    <text evidence="2">The sequence shown here is derived from an EMBL/GenBank/DDBJ whole genome shotgun (WGS) entry which is preliminary data.</text>
</comment>
<feature type="compositionally biased region" description="Basic and acidic residues" evidence="1">
    <location>
        <begin position="376"/>
        <end position="389"/>
    </location>
</feature>
<evidence type="ECO:0000313" key="3">
    <source>
        <dbReference type="Proteomes" id="UP001629113"/>
    </source>
</evidence>
<evidence type="ECO:0000313" key="2">
    <source>
        <dbReference type="EMBL" id="KAL3427757.1"/>
    </source>
</evidence>
<feature type="region of interest" description="Disordered" evidence="1">
    <location>
        <begin position="261"/>
        <end position="299"/>
    </location>
</feature>
<evidence type="ECO:0000256" key="1">
    <source>
        <dbReference type="SAM" id="MobiDB-lite"/>
    </source>
</evidence>
<organism evidence="2 3">
    <name type="scientific">Phlyctema vagabunda</name>
    <dbReference type="NCBI Taxonomy" id="108571"/>
    <lineage>
        <taxon>Eukaryota</taxon>
        <taxon>Fungi</taxon>
        <taxon>Dikarya</taxon>
        <taxon>Ascomycota</taxon>
        <taxon>Pezizomycotina</taxon>
        <taxon>Leotiomycetes</taxon>
        <taxon>Helotiales</taxon>
        <taxon>Dermateaceae</taxon>
        <taxon>Phlyctema</taxon>
    </lineage>
</organism>
<protein>
    <submittedName>
        <fullName evidence="2">Uncharacterized protein</fullName>
    </submittedName>
</protein>
<sequence>MASRSSYEEPTTPTEIPATPQLPAADLPDITQTSPTTSTLVAGVSSQPLPPDLSNMVKDALHRSLTPPPSTQYTSRQQGRDTPTASMLSSPPATVATGLARHNTNFIAHTNVSEEYLKEASADELRDLVRNLSANGAKQDALLAESRMNIAHLNLQMNMLSAEKESELQRMEVEHNMTKCEVRMLSRARSDVNTPGSSLLTNYIKLDEKHQALADMAEALRHRLDRAKKIIVAKDDEITDLRESNQMYRKRIQEKHDLYHALRSPGGPYHSSNLKTPTGSNPNTPQQHQSTPKRTPMTGRVEREEPFAALLLADRVLSQENNSAPSTPIIARRTEPRTPIRHHRGAQSLSALQITPNSSQPMPVNSSLLPSAQFHPQHDREHRRRESRDSTISAPDAEEIARAALSSFCEESEEINESQASQTATEMLRVDPREFFEVAASRTGTPVPSDKTAPPKKMYHNVTKAAMEKRKLADDSGVPSAKKVRMNGDIGLGIGFGSPRT</sequence>
<feature type="compositionally biased region" description="Low complexity" evidence="1">
    <location>
        <begin position="8"/>
        <end position="19"/>
    </location>
</feature>
<feature type="region of interest" description="Disordered" evidence="1">
    <location>
        <begin position="468"/>
        <end position="501"/>
    </location>
</feature>
<feature type="compositionally biased region" description="Gly residues" evidence="1">
    <location>
        <begin position="490"/>
        <end position="501"/>
    </location>
</feature>
<reference evidence="2 3" key="1">
    <citation type="submission" date="2024-06" db="EMBL/GenBank/DDBJ databases">
        <title>Complete genome of Phlyctema vagabunda strain 19-DSS-EL-015.</title>
        <authorList>
            <person name="Fiorenzani C."/>
        </authorList>
    </citation>
    <scope>NUCLEOTIDE SEQUENCE [LARGE SCALE GENOMIC DNA]</scope>
    <source>
        <strain evidence="2 3">19-DSS-EL-015</strain>
    </source>
</reference>